<keyword evidence="2" id="KW-1185">Reference proteome</keyword>
<dbReference type="Proteomes" id="UP000790709">
    <property type="component" value="Unassembled WGS sequence"/>
</dbReference>
<name>A0ACB8B392_9AGAM</name>
<reference evidence="1" key="1">
    <citation type="journal article" date="2021" name="New Phytol.">
        <title>Evolutionary innovations through gain and loss of genes in the ectomycorrhizal Boletales.</title>
        <authorList>
            <person name="Wu G."/>
            <person name="Miyauchi S."/>
            <person name="Morin E."/>
            <person name="Kuo A."/>
            <person name="Drula E."/>
            <person name="Varga T."/>
            <person name="Kohler A."/>
            <person name="Feng B."/>
            <person name="Cao Y."/>
            <person name="Lipzen A."/>
            <person name="Daum C."/>
            <person name="Hundley H."/>
            <person name="Pangilinan J."/>
            <person name="Johnson J."/>
            <person name="Barry K."/>
            <person name="LaButti K."/>
            <person name="Ng V."/>
            <person name="Ahrendt S."/>
            <person name="Min B."/>
            <person name="Choi I.G."/>
            <person name="Park H."/>
            <person name="Plett J.M."/>
            <person name="Magnuson J."/>
            <person name="Spatafora J.W."/>
            <person name="Nagy L.G."/>
            <person name="Henrissat B."/>
            <person name="Grigoriev I.V."/>
            <person name="Yang Z.L."/>
            <person name="Xu J."/>
            <person name="Martin F.M."/>
        </authorList>
    </citation>
    <scope>NUCLEOTIDE SEQUENCE</scope>
    <source>
        <strain evidence="1">KUC20120723A-06</strain>
    </source>
</reference>
<evidence type="ECO:0000313" key="2">
    <source>
        <dbReference type="Proteomes" id="UP000790709"/>
    </source>
</evidence>
<gene>
    <name evidence="1" type="ORF">BV22DRAFT_848488</name>
</gene>
<evidence type="ECO:0000313" key="1">
    <source>
        <dbReference type="EMBL" id="KAH7919696.1"/>
    </source>
</evidence>
<organism evidence="1 2">
    <name type="scientific">Leucogyrophana mollusca</name>
    <dbReference type="NCBI Taxonomy" id="85980"/>
    <lineage>
        <taxon>Eukaryota</taxon>
        <taxon>Fungi</taxon>
        <taxon>Dikarya</taxon>
        <taxon>Basidiomycota</taxon>
        <taxon>Agaricomycotina</taxon>
        <taxon>Agaricomycetes</taxon>
        <taxon>Agaricomycetidae</taxon>
        <taxon>Boletales</taxon>
        <taxon>Boletales incertae sedis</taxon>
        <taxon>Leucogyrophana</taxon>
    </lineage>
</organism>
<accession>A0ACB8B392</accession>
<protein>
    <submittedName>
        <fullName evidence="1">Uncharacterized protein</fullName>
    </submittedName>
</protein>
<proteinExistence type="predicted"/>
<comment type="caution">
    <text evidence="1">The sequence shown here is derived from an EMBL/GenBank/DDBJ whole genome shotgun (WGS) entry which is preliminary data.</text>
</comment>
<sequence>MVAAALAIPNDYCPHDPLPRPTIYTDHLNSTRIINDSLVLEPLPHSWQAMPAHSLCRWLRDRVSRRPQHPALYYTPAYTGPPSVPARLNAVVGHLATPPQYSAVPPPPVYLPTLCLGDFVLFSPSHEFVELTFLNFTLVVPAYLTRPEIHGPLASSSSFVFVSFCFLLVFCLLMVYLMCICVLFVALTRYLLCRC</sequence>
<dbReference type="EMBL" id="MU266638">
    <property type="protein sequence ID" value="KAH7919696.1"/>
    <property type="molecule type" value="Genomic_DNA"/>
</dbReference>